<dbReference type="PANTHER" id="PTHR43767:SF10">
    <property type="entry name" value="SURFACTIN SYNTHASE SUBUNIT 1"/>
    <property type="match status" value="1"/>
</dbReference>
<dbReference type="InterPro" id="IPR000873">
    <property type="entry name" value="AMP-dep_synth/lig_dom"/>
</dbReference>
<evidence type="ECO:0000313" key="3">
    <source>
        <dbReference type="Proteomes" id="UP000741013"/>
    </source>
</evidence>
<dbReference type="Proteomes" id="UP000741013">
    <property type="component" value="Unassembled WGS sequence"/>
</dbReference>
<dbReference type="SUPFAM" id="SSF56801">
    <property type="entry name" value="Acetyl-CoA synthetase-like"/>
    <property type="match status" value="1"/>
</dbReference>
<dbReference type="Gene3D" id="3.40.50.12780">
    <property type="entry name" value="N-terminal domain of ligase-like"/>
    <property type="match status" value="1"/>
</dbReference>
<dbReference type="Pfam" id="PF00501">
    <property type="entry name" value="AMP-binding"/>
    <property type="match status" value="1"/>
</dbReference>
<evidence type="ECO:0000313" key="2">
    <source>
        <dbReference type="EMBL" id="MBP2184183.1"/>
    </source>
</evidence>
<accession>A0ABS4PXZ1</accession>
<dbReference type="InterPro" id="IPR020845">
    <property type="entry name" value="AMP-binding_CS"/>
</dbReference>
<keyword evidence="2" id="KW-0436">Ligase</keyword>
<sequence>MTGAVAATARLTRLKLPDGSQVIGSAEPLGEHPPTLAHSLRYWAAATPTAVLAAERAGDGWRELTYGDALAEATALGQALLDLGLGPGAPVMVLSGNSLNHLALTLACYLTGVPIVPTSVAYSLRATDHARLRAISGLVKPGLVYAEDGTQFGAALAAVGAHAVVGRGPGRNLAELRDTTPTAAVDEATAALTPDTVAKILFTSGSTGMPKGVLNTHGMLSANQQMLRQIWPFLAAGPPTLTDWLPWNHTFGANHNLHLALTNGGSIYIDDGSPKPGEFDRTVDSLRSVPPTVCVNVPAGYAQLAQRFTADPALAAHVLSRIDMILYAGADLPDELRQRLREIARRATGRDVPVVSSWGATETGPAATSTYGGADRGIGVPLPGTEIKLAPVAGRLEIRVRGASVTPGYLGADLADALDEDGFYRSGDAVRLVDEGGDPRRGMVFDGRIAEDFKLDTGTWVVSGRLRNRLLSAAGILSDAVLVGDNHSCVTAIAWPHAERLREIVGEAADPETDPAVLSHLAAVLADLNKGLGASARIERLVVTNTPPDIDAGEITDKGQLNRRAVLECRTNLVTLLYETPSNRTRVIHAP</sequence>
<reference evidence="2 3" key="1">
    <citation type="submission" date="2021-03" db="EMBL/GenBank/DDBJ databases">
        <title>Sequencing the genomes of 1000 actinobacteria strains.</title>
        <authorList>
            <person name="Klenk H.-P."/>
        </authorList>
    </citation>
    <scope>NUCLEOTIDE SEQUENCE [LARGE SCALE GENOMIC DNA]</scope>
    <source>
        <strain evidence="2 3">DSM 45510</strain>
    </source>
</reference>
<dbReference type="EC" id="6.2.1.34" evidence="2"/>
<dbReference type="EMBL" id="JAGGMS010000001">
    <property type="protein sequence ID" value="MBP2184183.1"/>
    <property type="molecule type" value="Genomic_DNA"/>
</dbReference>
<dbReference type="InterPro" id="IPR050237">
    <property type="entry name" value="ATP-dep_AMP-bd_enzyme"/>
</dbReference>
<feature type="domain" description="AMP-dependent synthetase/ligase" evidence="1">
    <location>
        <begin position="43"/>
        <end position="410"/>
    </location>
</feature>
<name>A0ABS4PXZ1_9PSEU</name>
<organism evidence="2 3">
    <name type="scientific">Amycolatopsis magusensis</name>
    <dbReference type="NCBI Taxonomy" id="882444"/>
    <lineage>
        <taxon>Bacteria</taxon>
        <taxon>Bacillati</taxon>
        <taxon>Actinomycetota</taxon>
        <taxon>Actinomycetes</taxon>
        <taxon>Pseudonocardiales</taxon>
        <taxon>Pseudonocardiaceae</taxon>
        <taxon>Amycolatopsis</taxon>
    </lineage>
</organism>
<dbReference type="PROSITE" id="PS00455">
    <property type="entry name" value="AMP_BINDING"/>
    <property type="match status" value="1"/>
</dbReference>
<evidence type="ECO:0000259" key="1">
    <source>
        <dbReference type="Pfam" id="PF00501"/>
    </source>
</evidence>
<keyword evidence="3" id="KW-1185">Reference proteome</keyword>
<dbReference type="Pfam" id="PF23562">
    <property type="entry name" value="AMP-binding_C_3"/>
    <property type="match status" value="1"/>
</dbReference>
<dbReference type="GO" id="GO:0050563">
    <property type="term" value="F:trans-feruloyl-CoA synthase activity"/>
    <property type="evidence" value="ECO:0007669"/>
    <property type="project" value="UniProtKB-EC"/>
</dbReference>
<gene>
    <name evidence="2" type="ORF">JOM49_005709</name>
</gene>
<comment type="caution">
    <text evidence="2">The sequence shown here is derived from an EMBL/GenBank/DDBJ whole genome shotgun (WGS) entry which is preliminary data.</text>
</comment>
<dbReference type="PANTHER" id="PTHR43767">
    <property type="entry name" value="LONG-CHAIN-FATTY-ACID--COA LIGASE"/>
    <property type="match status" value="1"/>
</dbReference>
<dbReference type="InterPro" id="IPR042099">
    <property type="entry name" value="ANL_N_sf"/>
</dbReference>
<proteinExistence type="predicted"/>
<dbReference type="RefSeq" id="WP_209667236.1">
    <property type="nucleotide sequence ID" value="NZ_JAGGMS010000001.1"/>
</dbReference>
<protein>
    <submittedName>
        <fullName evidence="2">Feruloyl-CoA synthase</fullName>
        <ecNumber evidence="2">6.2.1.34</ecNumber>
    </submittedName>
</protein>